<keyword evidence="2" id="KW-1185">Reference proteome</keyword>
<evidence type="ECO:0000313" key="1">
    <source>
        <dbReference type="EMBL" id="BDU01119.1"/>
    </source>
</evidence>
<sequence length="64" mass="7151">MTNPQHIRHIHIESGALILDYRACAEQARSVAAGLARSHPELIVTIDDDVHVELPELPCGDLWR</sequence>
<dbReference type="EMBL" id="AP026978">
    <property type="protein sequence ID" value="BDU01119.1"/>
    <property type="molecule type" value="Genomic_DNA"/>
</dbReference>
<evidence type="ECO:0000313" key="2">
    <source>
        <dbReference type="Proteomes" id="UP001317870"/>
    </source>
</evidence>
<accession>A0ABN6U7C3</accession>
<organism evidence="1 2">
    <name type="scientific">Nocardia sputorum</name>
    <dbReference type="NCBI Taxonomy" id="2984338"/>
    <lineage>
        <taxon>Bacteria</taxon>
        <taxon>Bacillati</taxon>
        <taxon>Actinomycetota</taxon>
        <taxon>Actinomycetes</taxon>
        <taxon>Mycobacteriales</taxon>
        <taxon>Nocardiaceae</taxon>
        <taxon>Nocardia</taxon>
    </lineage>
</organism>
<gene>
    <name evidence="1" type="ORF">IFM12276_41470</name>
</gene>
<dbReference type="RefSeq" id="WP_063023499.1">
    <property type="nucleotide sequence ID" value="NZ_AP026976.1"/>
</dbReference>
<dbReference type="Proteomes" id="UP001317870">
    <property type="component" value="Chromosome"/>
</dbReference>
<reference evidence="1 2" key="1">
    <citation type="submission" date="2022-11" db="EMBL/GenBank/DDBJ databases">
        <title>Genome Sequencing of Nocardia sp. ON39_IFM12276 and assembly.</title>
        <authorList>
            <person name="Shimojima M."/>
            <person name="Toyokawa M."/>
            <person name="Uesaka K."/>
        </authorList>
    </citation>
    <scope>NUCLEOTIDE SEQUENCE [LARGE SCALE GENOMIC DNA]</scope>
    <source>
        <strain evidence="1 2">IFM 12276</strain>
    </source>
</reference>
<protein>
    <submittedName>
        <fullName evidence="1">Uncharacterized protein</fullName>
    </submittedName>
</protein>
<name>A0ABN6U7C3_9NOCA</name>
<proteinExistence type="predicted"/>